<dbReference type="AlphaFoldDB" id="A0A8H7BEH9"/>
<dbReference type="SUPFAM" id="SSF51735">
    <property type="entry name" value="NAD(P)-binding Rossmann-fold domains"/>
    <property type="match status" value="1"/>
</dbReference>
<accession>A0A8H7BEH9</accession>
<dbReference type="Pfam" id="PF05368">
    <property type="entry name" value="NmrA"/>
    <property type="match status" value="1"/>
</dbReference>
<dbReference type="PANTHER" id="PTHR43162">
    <property type="match status" value="1"/>
</dbReference>
<proteinExistence type="predicted"/>
<dbReference type="PANTHER" id="PTHR43162:SF1">
    <property type="entry name" value="PRESTALK A DIFFERENTIATION PROTEIN A"/>
    <property type="match status" value="1"/>
</dbReference>
<protein>
    <recommendedName>
        <fullName evidence="1">NmrA-like domain-containing protein</fullName>
    </recommendedName>
</protein>
<dbReference type="Gene3D" id="3.90.25.10">
    <property type="entry name" value="UDP-galactose 4-epimerase, domain 1"/>
    <property type="match status" value="1"/>
</dbReference>
<dbReference type="Proteomes" id="UP000605846">
    <property type="component" value="Unassembled WGS sequence"/>
</dbReference>
<name>A0A8H7BEH9_9FUNG</name>
<evidence type="ECO:0000313" key="2">
    <source>
        <dbReference type="EMBL" id="KAF7720622.1"/>
    </source>
</evidence>
<evidence type="ECO:0000313" key="3">
    <source>
        <dbReference type="Proteomes" id="UP000605846"/>
    </source>
</evidence>
<feature type="domain" description="NmrA-like" evidence="1">
    <location>
        <begin position="14"/>
        <end position="249"/>
    </location>
</feature>
<dbReference type="InterPro" id="IPR051604">
    <property type="entry name" value="Ergot_Alk_Oxidoreductase"/>
</dbReference>
<comment type="caution">
    <text evidence="2">The sequence shown here is derived from an EMBL/GenBank/DDBJ whole genome shotgun (WGS) entry which is preliminary data.</text>
</comment>
<feature type="non-terminal residue" evidence="2">
    <location>
        <position position="1"/>
    </location>
</feature>
<evidence type="ECO:0000259" key="1">
    <source>
        <dbReference type="Pfam" id="PF05368"/>
    </source>
</evidence>
<dbReference type="Gene3D" id="3.40.50.720">
    <property type="entry name" value="NAD(P)-binding Rossmann-like Domain"/>
    <property type="match status" value="1"/>
</dbReference>
<dbReference type="InterPro" id="IPR036291">
    <property type="entry name" value="NAD(P)-bd_dom_sf"/>
</dbReference>
<keyword evidence="3" id="KW-1185">Reference proteome</keyword>
<dbReference type="EMBL" id="JABAYA010000468">
    <property type="protein sequence ID" value="KAF7720622.1"/>
    <property type="molecule type" value="Genomic_DNA"/>
</dbReference>
<sequence>QLPTCQNNIMAPQTERVYIIGGTGNIGTKVVQDLVANRIPTTVYARNPSKAASLFPDSGDLVNVVQGDYSDLTPLKNSLRGHTRLFLLVNDLPNAVKHKVAIAKLAYEAGVKQIVDVSTCLAGPGWRPTYIGRVHGLAEKSIKEIPGRGAFVALRPGTFMSNLIHFEPRPENVIRDVRESNEPQSWISPNDIAALAAIVLREDIEKHGDAVYELIGQIVTPAERAAILTRILGRPITYEKIPVVAKYNVLLQVGYAHLPSYDLVALPETNQVTVGLPILLGREPETLEAYLTSKKEALL</sequence>
<gene>
    <name evidence="2" type="ORF">EC973_006876</name>
</gene>
<reference evidence="2" key="1">
    <citation type="submission" date="2020-01" db="EMBL/GenBank/DDBJ databases">
        <title>Genome Sequencing of Three Apophysomyces-Like Fungal Strains Confirms a Novel Fungal Genus in the Mucoromycota with divergent Burkholderia-like Endosymbiotic Bacteria.</title>
        <authorList>
            <person name="Stajich J.E."/>
            <person name="Macias A.M."/>
            <person name="Carter-House D."/>
            <person name="Lovett B."/>
            <person name="Kasson L.R."/>
            <person name="Berry K."/>
            <person name="Grigoriev I."/>
            <person name="Chang Y."/>
            <person name="Spatafora J."/>
            <person name="Kasson M.T."/>
        </authorList>
    </citation>
    <scope>NUCLEOTIDE SEQUENCE</scope>
    <source>
        <strain evidence="2">NRRL A-21654</strain>
    </source>
</reference>
<dbReference type="OrthoDB" id="10254221at2759"/>
<dbReference type="InterPro" id="IPR008030">
    <property type="entry name" value="NmrA-like"/>
</dbReference>
<organism evidence="2 3">
    <name type="scientific">Apophysomyces ossiformis</name>
    <dbReference type="NCBI Taxonomy" id="679940"/>
    <lineage>
        <taxon>Eukaryota</taxon>
        <taxon>Fungi</taxon>
        <taxon>Fungi incertae sedis</taxon>
        <taxon>Mucoromycota</taxon>
        <taxon>Mucoromycotina</taxon>
        <taxon>Mucoromycetes</taxon>
        <taxon>Mucorales</taxon>
        <taxon>Mucorineae</taxon>
        <taxon>Mucoraceae</taxon>
        <taxon>Apophysomyces</taxon>
    </lineage>
</organism>